<dbReference type="Pfam" id="PF22336">
    <property type="entry name" value="RhiE-like_linker"/>
    <property type="match status" value="1"/>
</dbReference>
<dbReference type="GO" id="GO:0005886">
    <property type="term" value="C:plasma membrane"/>
    <property type="evidence" value="ECO:0007669"/>
    <property type="project" value="TreeGrafter"/>
</dbReference>
<evidence type="ECO:0000313" key="4">
    <source>
        <dbReference type="EMBL" id="POZ60141.1"/>
    </source>
</evidence>
<proteinExistence type="predicted"/>
<dbReference type="InterPro" id="IPR054514">
    <property type="entry name" value="RhiE-like_linker"/>
</dbReference>
<evidence type="ECO:0000313" key="5">
    <source>
        <dbReference type="Proteomes" id="UP000237082"/>
    </source>
</evidence>
<evidence type="ECO:0000256" key="2">
    <source>
        <dbReference type="ARBA" id="ARBA00022553"/>
    </source>
</evidence>
<organism evidence="4 5">
    <name type="scientific">Chromobacterium alticapitis</name>
    <dbReference type="NCBI Taxonomy" id="2073169"/>
    <lineage>
        <taxon>Bacteria</taxon>
        <taxon>Pseudomonadati</taxon>
        <taxon>Pseudomonadota</taxon>
        <taxon>Betaproteobacteria</taxon>
        <taxon>Neisseriales</taxon>
        <taxon>Chromobacteriaceae</taxon>
        <taxon>Chromobacterium</taxon>
    </lineage>
</organism>
<keyword evidence="5" id="KW-1185">Reference proteome</keyword>
<gene>
    <name evidence="4" type="ORF">C2I19_20465</name>
</gene>
<protein>
    <recommendedName>
        <fullName evidence="3">RhiE-like KS-MAT linker domain-containing protein</fullName>
    </recommendedName>
</protein>
<dbReference type="EMBL" id="PQWB01000169">
    <property type="protein sequence ID" value="POZ60141.1"/>
    <property type="molecule type" value="Genomic_DNA"/>
</dbReference>
<dbReference type="SUPFAM" id="SSF53901">
    <property type="entry name" value="Thiolase-like"/>
    <property type="match status" value="1"/>
</dbReference>
<evidence type="ECO:0000256" key="1">
    <source>
        <dbReference type="ARBA" id="ARBA00022450"/>
    </source>
</evidence>
<evidence type="ECO:0000259" key="3">
    <source>
        <dbReference type="Pfam" id="PF22336"/>
    </source>
</evidence>
<dbReference type="AlphaFoldDB" id="A0A2S5DAX0"/>
<name>A0A2S5DAX0_9NEIS</name>
<dbReference type="GO" id="GO:0005737">
    <property type="term" value="C:cytoplasm"/>
    <property type="evidence" value="ECO:0007669"/>
    <property type="project" value="TreeGrafter"/>
</dbReference>
<feature type="domain" description="RhiE-like KS-MAT linker" evidence="3">
    <location>
        <begin position="87"/>
        <end position="153"/>
    </location>
</feature>
<dbReference type="PANTHER" id="PTHR43775">
    <property type="entry name" value="FATTY ACID SYNTHASE"/>
    <property type="match status" value="1"/>
</dbReference>
<dbReference type="Gene3D" id="1.10.1240.100">
    <property type="match status" value="1"/>
</dbReference>
<comment type="caution">
    <text evidence="4">The sequence shown here is derived from an EMBL/GenBank/DDBJ whole genome shotgun (WGS) entry which is preliminary data.</text>
</comment>
<dbReference type="InterPro" id="IPR050091">
    <property type="entry name" value="PKS_NRPS_Biosynth_Enz"/>
</dbReference>
<accession>A0A2S5DAX0</accession>
<dbReference type="Proteomes" id="UP000237082">
    <property type="component" value="Unassembled WGS sequence"/>
</dbReference>
<dbReference type="GO" id="GO:0004312">
    <property type="term" value="F:fatty acid synthase activity"/>
    <property type="evidence" value="ECO:0007669"/>
    <property type="project" value="TreeGrafter"/>
</dbReference>
<keyword evidence="1" id="KW-0596">Phosphopantetheine</keyword>
<dbReference type="PANTHER" id="PTHR43775:SF37">
    <property type="entry name" value="SI:DKEY-61P9.11"/>
    <property type="match status" value="1"/>
</dbReference>
<feature type="non-terminal residue" evidence="4">
    <location>
        <position position="249"/>
    </location>
</feature>
<reference evidence="5" key="1">
    <citation type="submission" date="2018-02" db="EMBL/GenBank/DDBJ databases">
        <authorList>
            <person name="O'Hara-Hanley K."/>
            <person name="Soby S."/>
        </authorList>
    </citation>
    <scope>NUCLEOTIDE SEQUENCE [LARGE SCALE GENOMIC DNA]</scope>
    <source>
        <strain evidence="5">MWU14-2602</strain>
    </source>
</reference>
<sequence length="249" mass="27350">MRHRTLAKSLHCDEINPYIDLQDSPFYIVRDTQSWTPLSDARGKALPLRAGVSSFGFGGVNAHVVLEEYRPPAAPANAPAIRPQAFVLSAKTSERLREQAARLLAALAEYGEDDLDALAYTLQTGREAMGFRLACMAASLDELRGQLQGYLADAAELNAVYAGEAKHHREAMAALGGDEELQATLGRWPQRGKLGKLLSLWSKGLDVDWSRLYGNERPRRLALPTYPFAQERYWVAPRLAGGAASTRTA</sequence>
<dbReference type="GO" id="GO:0006633">
    <property type="term" value="P:fatty acid biosynthetic process"/>
    <property type="evidence" value="ECO:0007669"/>
    <property type="project" value="TreeGrafter"/>
</dbReference>
<dbReference type="InterPro" id="IPR016039">
    <property type="entry name" value="Thiolase-like"/>
</dbReference>
<keyword evidence="2" id="KW-0597">Phosphoprotein</keyword>
<dbReference type="Gene3D" id="3.40.47.10">
    <property type="match status" value="1"/>
</dbReference>
<dbReference type="GO" id="GO:0071770">
    <property type="term" value="P:DIM/DIP cell wall layer assembly"/>
    <property type="evidence" value="ECO:0007669"/>
    <property type="project" value="TreeGrafter"/>
</dbReference>